<dbReference type="GO" id="GO:0008168">
    <property type="term" value="F:methyltransferase activity"/>
    <property type="evidence" value="ECO:0007669"/>
    <property type="project" value="UniProtKB-KW"/>
</dbReference>
<dbReference type="Proteomes" id="UP000001861">
    <property type="component" value="Unassembled WGS sequence"/>
</dbReference>
<protein>
    <submittedName>
        <fullName evidence="3">Methyltransferase 10 domain-containing protein</fullName>
    </submittedName>
</protein>
<dbReference type="STRING" id="240176.A8PEY5"/>
<accession>A8PEY5</accession>
<evidence type="ECO:0000313" key="4">
    <source>
        <dbReference type="Proteomes" id="UP000001861"/>
    </source>
</evidence>
<proteinExistence type="predicted"/>
<dbReference type="GO" id="GO:0070475">
    <property type="term" value="P:rRNA base methylation"/>
    <property type="evidence" value="ECO:0007669"/>
    <property type="project" value="TreeGrafter"/>
</dbReference>
<dbReference type="OMA" id="EHKIDNY"/>
<evidence type="ECO:0000313" key="3">
    <source>
        <dbReference type="EMBL" id="EAU80929.2"/>
    </source>
</evidence>
<organism evidence="3 4">
    <name type="scientific">Coprinopsis cinerea (strain Okayama-7 / 130 / ATCC MYA-4618 / FGSC 9003)</name>
    <name type="common">Inky cap fungus</name>
    <name type="synonym">Hormographiella aspergillata</name>
    <dbReference type="NCBI Taxonomy" id="240176"/>
    <lineage>
        <taxon>Eukaryota</taxon>
        <taxon>Fungi</taxon>
        <taxon>Dikarya</taxon>
        <taxon>Basidiomycota</taxon>
        <taxon>Agaricomycotina</taxon>
        <taxon>Agaricomycetes</taxon>
        <taxon>Agaricomycetidae</taxon>
        <taxon>Agaricales</taxon>
        <taxon>Agaricineae</taxon>
        <taxon>Psathyrellaceae</taxon>
        <taxon>Coprinopsis</taxon>
    </lineage>
</organism>
<dbReference type="AlphaFoldDB" id="A8PEY5"/>
<keyword evidence="2" id="KW-0808">Transferase</keyword>
<reference evidence="3 4" key="1">
    <citation type="journal article" date="2010" name="Proc. Natl. Acad. Sci. U.S.A.">
        <title>Insights into evolution of multicellular fungi from the assembled chromosomes of the mushroom Coprinopsis cinerea (Coprinus cinereus).</title>
        <authorList>
            <person name="Stajich J.E."/>
            <person name="Wilke S.K."/>
            <person name="Ahren D."/>
            <person name="Au C.H."/>
            <person name="Birren B.W."/>
            <person name="Borodovsky M."/>
            <person name="Burns C."/>
            <person name="Canback B."/>
            <person name="Casselton L.A."/>
            <person name="Cheng C.K."/>
            <person name="Deng J."/>
            <person name="Dietrich F.S."/>
            <person name="Fargo D.C."/>
            <person name="Farman M.L."/>
            <person name="Gathman A.C."/>
            <person name="Goldberg J."/>
            <person name="Guigo R."/>
            <person name="Hoegger P.J."/>
            <person name="Hooker J.B."/>
            <person name="Huggins A."/>
            <person name="James T.Y."/>
            <person name="Kamada T."/>
            <person name="Kilaru S."/>
            <person name="Kodira C."/>
            <person name="Kues U."/>
            <person name="Kupfer D."/>
            <person name="Kwan H.S."/>
            <person name="Lomsadze A."/>
            <person name="Li W."/>
            <person name="Lilly W.W."/>
            <person name="Ma L.J."/>
            <person name="Mackey A.J."/>
            <person name="Manning G."/>
            <person name="Martin F."/>
            <person name="Muraguchi H."/>
            <person name="Natvig D.O."/>
            <person name="Palmerini H."/>
            <person name="Ramesh M.A."/>
            <person name="Rehmeyer C.J."/>
            <person name="Roe B.A."/>
            <person name="Shenoy N."/>
            <person name="Stanke M."/>
            <person name="Ter-Hovhannisyan V."/>
            <person name="Tunlid A."/>
            <person name="Velagapudi R."/>
            <person name="Vision T.J."/>
            <person name="Zeng Q."/>
            <person name="Zolan M.E."/>
            <person name="Pukkila P.J."/>
        </authorList>
    </citation>
    <scope>NUCLEOTIDE SEQUENCE [LARGE SCALE GENOMIC DNA]</scope>
    <source>
        <strain evidence="4">Okayama-7 / 130 / ATCC MYA-4618 / FGSC 9003</strain>
    </source>
</reference>
<dbReference type="InterPro" id="IPR029063">
    <property type="entry name" value="SAM-dependent_MTases_sf"/>
</dbReference>
<keyword evidence="4" id="KW-1185">Reference proteome</keyword>
<dbReference type="RefSeq" id="XP_001840876.2">
    <property type="nucleotide sequence ID" value="XM_001840824.2"/>
</dbReference>
<comment type="caution">
    <text evidence="3">The sequence shown here is derived from an EMBL/GenBank/DDBJ whole genome shotgun (WGS) entry which is preliminary data.</text>
</comment>
<dbReference type="PANTHER" id="PTHR13393">
    <property type="entry name" value="SAM-DEPENDENT METHYLTRANSFERASE"/>
    <property type="match status" value="1"/>
</dbReference>
<dbReference type="OrthoDB" id="514248at2759"/>
<dbReference type="InParanoid" id="A8PEY5"/>
<dbReference type="GO" id="GO:0005634">
    <property type="term" value="C:nucleus"/>
    <property type="evidence" value="ECO:0007669"/>
    <property type="project" value="TreeGrafter"/>
</dbReference>
<dbReference type="VEuPathDB" id="FungiDB:CC1G_03105"/>
<dbReference type="KEGG" id="cci:CC1G_03105"/>
<dbReference type="FunCoup" id="A8PEY5">
    <property type="interactions" value="239"/>
</dbReference>
<dbReference type="InterPro" id="IPR010286">
    <property type="entry name" value="METTL16/RlmF"/>
</dbReference>
<sequence length="436" mass="49569">MARRVYLSLHSTMHHRNPYKAGVDFRALAEHHKSLGVHLRNGSTIDFRDEEAQRLNYVLWIQDVMENTSGQGSISEGEKSGGGKIRGLDVGTGSSVIYPLLATSLEAEWEMVGTEIRKGEEERLLPFLPDEEFDFTMCNPPFYSSYEEIRQLQAEKEELPAQVCTGGELEMVYPASKDETQEDWEREGGEVAFVGRMVVESLKLRERCGFSLLSTDFAEFIFKFQIWNYVVTEFIQGRTRRWAVGWSFGQWRVPDDVGRLSHLPPSHPLYKIQPQRTTLTHPMGATSEEHLRRQLTSTLEALAQDDRFIFMPGVKPSTFVVKAAEPVWSRALRRKRKRQVEGGEDEEVPCKQPRIESQVTSKVQDPGLRASSTTSSAVVGDESWALVCLVDFVDRSDRAVMDLRFQWVYGQDRGVFEGFASHVGKKVQTLARESVP</sequence>
<evidence type="ECO:0000256" key="2">
    <source>
        <dbReference type="ARBA" id="ARBA00022679"/>
    </source>
</evidence>
<dbReference type="PANTHER" id="PTHR13393:SF0">
    <property type="entry name" value="RNA N6-ADENOSINE-METHYLTRANSFERASE METTL16"/>
    <property type="match status" value="1"/>
</dbReference>
<dbReference type="CDD" id="cd02440">
    <property type="entry name" value="AdoMet_MTases"/>
    <property type="match status" value="1"/>
</dbReference>
<dbReference type="Pfam" id="PF05971">
    <property type="entry name" value="Methyltransf_10"/>
    <property type="match status" value="2"/>
</dbReference>
<dbReference type="eggNOG" id="KOG2912">
    <property type="taxonomic scope" value="Eukaryota"/>
</dbReference>
<dbReference type="GeneID" id="6017531"/>
<gene>
    <name evidence="3" type="ORF">CC1G_03105</name>
</gene>
<dbReference type="HOGENOM" id="CLU_027534_0_1_1"/>
<dbReference type="Gene3D" id="3.40.50.150">
    <property type="entry name" value="Vaccinia Virus protein VP39"/>
    <property type="match status" value="2"/>
</dbReference>
<evidence type="ECO:0000256" key="1">
    <source>
        <dbReference type="ARBA" id="ARBA00022603"/>
    </source>
</evidence>
<dbReference type="EMBL" id="AACS02000008">
    <property type="protein sequence ID" value="EAU80929.2"/>
    <property type="molecule type" value="Genomic_DNA"/>
</dbReference>
<name>A8PEY5_COPC7</name>
<keyword evidence="1 3" id="KW-0489">Methyltransferase</keyword>